<gene>
    <name evidence="3" type="ORF">CKAH01_16186</name>
</gene>
<dbReference type="InterPro" id="IPR021840">
    <property type="entry name" value="DUF3433"/>
</dbReference>
<organism evidence="3 4">
    <name type="scientific">Colletotrichum kahawae</name>
    <name type="common">Coffee berry disease fungus</name>
    <dbReference type="NCBI Taxonomy" id="34407"/>
    <lineage>
        <taxon>Eukaryota</taxon>
        <taxon>Fungi</taxon>
        <taxon>Dikarya</taxon>
        <taxon>Ascomycota</taxon>
        <taxon>Pezizomycotina</taxon>
        <taxon>Sordariomycetes</taxon>
        <taxon>Hypocreomycetidae</taxon>
        <taxon>Glomerellales</taxon>
        <taxon>Glomerellaceae</taxon>
        <taxon>Colletotrichum</taxon>
        <taxon>Colletotrichum gloeosporioides species complex</taxon>
    </lineage>
</organism>
<evidence type="ECO:0000313" key="4">
    <source>
        <dbReference type="Proteomes" id="UP001281614"/>
    </source>
</evidence>
<comment type="caution">
    <text evidence="3">The sequence shown here is derived from an EMBL/GenBank/DDBJ whole genome shotgun (WGS) entry which is preliminary data.</text>
</comment>
<keyword evidence="2" id="KW-1133">Transmembrane helix</keyword>
<protein>
    <submittedName>
        <fullName evidence="3">Uncharacterized protein</fullName>
    </submittedName>
</protein>
<dbReference type="AlphaFoldDB" id="A0AAD9YIE7"/>
<evidence type="ECO:0000313" key="3">
    <source>
        <dbReference type="EMBL" id="KAK2762400.1"/>
    </source>
</evidence>
<feature type="transmembrane region" description="Helical" evidence="2">
    <location>
        <begin position="82"/>
        <end position="102"/>
    </location>
</feature>
<feature type="region of interest" description="Disordered" evidence="1">
    <location>
        <begin position="1"/>
        <end position="33"/>
    </location>
</feature>
<keyword evidence="2" id="KW-0812">Transmembrane</keyword>
<evidence type="ECO:0000256" key="1">
    <source>
        <dbReference type="SAM" id="MobiDB-lite"/>
    </source>
</evidence>
<evidence type="ECO:0000256" key="2">
    <source>
        <dbReference type="SAM" id="Phobius"/>
    </source>
</evidence>
<feature type="transmembrane region" description="Helical" evidence="2">
    <location>
        <begin position="758"/>
        <end position="778"/>
    </location>
</feature>
<accession>A0AAD9YIE7</accession>
<dbReference type="PANTHER" id="PTHR37544">
    <property type="entry name" value="SPRAY-RELATED"/>
    <property type="match status" value="1"/>
</dbReference>
<feature type="region of interest" description="Disordered" evidence="1">
    <location>
        <begin position="843"/>
        <end position="865"/>
    </location>
</feature>
<dbReference type="EMBL" id="VYYT01000154">
    <property type="protein sequence ID" value="KAK2762400.1"/>
    <property type="molecule type" value="Genomic_DNA"/>
</dbReference>
<keyword evidence="2" id="KW-0472">Membrane</keyword>
<keyword evidence="4" id="KW-1185">Reference proteome</keyword>
<feature type="transmembrane region" description="Helical" evidence="2">
    <location>
        <begin position="576"/>
        <end position="597"/>
    </location>
</feature>
<feature type="transmembrane region" description="Helical" evidence="2">
    <location>
        <begin position="151"/>
        <end position="176"/>
    </location>
</feature>
<dbReference type="PANTHER" id="PTHR37544:SF3">
    <property type="entry name" value="SPRAY"/>
    <property type="match status" value="1"/>
</dbReference>
<dbReference type="Proteomes" id="UP001281614">
    <property type="component" value="Unassembled WGS sequence"/>
</dbReference>
<name>A0AAD9YIE7_COLKA</name>
<reference evidence="3" key="1">
    <citation type="submission" date="2023-02" db="EMBL/GenBank/DDBJ databases">
        <title>Colletotrichum kahawae CIFC_Que2 genome sequencing and assembly.</title>
        <authorList>
            <person name="Baroncelli R."/>
        </authorList>
    </citation>
    <scope>NUCLEOTIDE SEQUENCE</scope>
    <source>
        <strain evidence="3">CIFC_Que2</strain>
    </source>
</reference>
<feature type="transmembrane region" description="Helical" evidence="2">
    <location>
        <begin position="50"/>
        <end position="70"/>
    </location>
</feature>
<dbReference type="Pfam" id="PF11915">
    <property type="entry name" value="DUF3433"/>
    <property type="match status" value="1"/>
</dbReference>
<proteinExistence type="predicted"/>
<sequence>MSRDSSSNELRPFTEEDGRNASLQAEIPPTLPTPKKPVRHNFWLTKSAPITFALIFIACASALVGLSRYISRQNGLPLSITSIHYSWTYGPTAILVIILAGWKQADYQYKSMQPWWELVKGPSPASRSVLLDYLSPFQPLSCFEAFKNGHYVVAISVLNYFILKIIILISTTLFVVQPTLYKEPIMIHYDNRFDIENMQKKIGYSIPESWVEWIGPNSSAEADVPVWSYLAEINSVTAANAGTVNQSIPTHQSFTLPSITSNMSSASAPVNIFIPTVTCEEASLSYSETDGTMNYHLNSSTCLAKNVEAITGGCEDNETPCASTAVFTVQVVYVAARSNEGSLVLCDIRYGMVTTTASHHLPDRQIMLPDSLSLSDSPRHMPNMTDRDLTYILYTSLDRASQSLMITSDVPNIRQGFFTAGSHAFLQLVATNRKWTGDLKSLQQPSLMIEISTEILMGMSKAFAQTVLLGQNSQQEPSEATAMISENRLHIRSYSLWPMVAWSIASHATVLATSPSMLSTLRNAGHYRTSQLKARLGDMLFTAAISDRGLSVQALGSGCINPQSSLRPRERSWIPLSARLPMVALLFLLPLLLIAILELLQRLSENHHGFFNLANRHREFPATVTYEGNPEDIHLGDVRFHPEKSRAIHNEMNNGTSFNFRPLIWFDSLAWIPLTYDPDHFHKDYFFDHLMFGPDSLPLEDLVGPENIQNLTNAVSHNYREFMAHVLDHNFRSEIWTPINGVSWQMTTRISIHQTSKVVLQALLAAMTVLGLIGYKLVKLRGTLPRNPCSIASTMGFLADSQLCDPDAGIIPADAGTTSERELGQSLGGYVFSLGWWEEVGDKSKNTTASPRDGELGEPGVVGESEVSRRRHFGIDVGQAYALGFAGKDKE</sequence>